<keyword evidence="2" id="KW-0812">Transmembrane</keyword>
<feature type="transmembrane region" description="Helical" evidence="2">
    <location>
        <begin position="1175"/>
        <end position="1195"/>
    </location>
</feature>
<evidence type="ECO:0000259" key="3">
    <source>
        <dbReference type="Pfam" id="PF15705"/>
    </source>
</evidence>
<evidence type="ECO:0000256" key="1">
    <source>
        <dbReference type="SAM" id="MobiDB-lite"/>
    </source>
</evidence>
<dbReference type="SUPFAM" id="SSF81411">
    <property type="entry name" value="Mitochondrial cytochrome c oxidase subunit VIa"/>
    <property type="match status" value="1"/>
</dbReference>
<feature type="domain" description="Transmembrane protein TMEM132 cohesin-like" evidence="4">
    <location>
        <begin position="1014"/>
        <end position="1065"/>
    </location>
</feature>
<feature type="transmembrane region" description="Helical" evidence="2">
    <location>
        <begin position="1216"/>
        <end position="1248"/>
    </location>
</feature>
<accession>A0A4U1ELD5</accession>
<gene>
    <name evidence="6" type="ORF">EI555_006172</name>
</gene>
<feature type="domain" description="Transmembrane protein TMEM132 cohesin-like" evidence="4">
    <location>
        <begin position="1264"/>
        <end position="1387"/>
    </location>
</feature>
<name>A0A4U1ELD5_MONMO</name>
<sequence>MSEERSPAVITKMALLTCKALFTLLNSVRAPTAKRSSMQLNIQGDTKLRQVKFQFGCLPLPPLYRDPVAAKARKGLESGVRSWRKLLWFGPAGCPERPSFYGVRTMQEMMSYLDPLNNKHVYLLATHVFQPKDYLCRNDRMKMKMKMVMVMEKVMMEMMEMMVMMVMEKVMMEMMEMMVMMVMVMEKAMMVVMVMVITMEKVMIMKGQMVRETKPSLISGLLVRTIVATIPSSPSREKQHNNKKGSIQQLHKAVKAILKLAASRQEGDVNRVLVAGLNPVGPMLRGSWGHAKLLDLPVDNSMGTAENSLDASISGLTLRPPGTSTGNLCKERPPCFLMIPSITPTACAQSSVATTALVAATGRRSSGLADGGPTVLEQLELVVYSTPLAPPSRSRAQGGVAPRVGEGQTREEGLAVRIGARGCHSERRALGFVAVASVLDAGSAERGRRAGGETAPGSRRSALRASGMCPSTMGTLWHRWSPVLVSLAALFSKGDMKPFHVYFMGSKEPEKAVKKRGQREAEKMRLGAKVILAGGAANSDPVGAKDEIYLSETNKCKMERIVSTTWHMAMDTVAEELWGVAVSMRIFLWKRIQQPRGVQAHVGVVHRKVCSREPLKQFGPINLNAQEMVASRGILESIQRFSSLPTYLPVTYHIHHADVSFFLKEANQDVMRNSSLQSRVESFLVYRSKRFPVLNASYGPFAIEQVVPQDLMLPSSPFGFTSTFSLNWKLKAHILRDKVSLSRPRVHVLFHVVGRDWDDAGPAQRLPCLRVFAFRETREVRGSCRLQGALGLCVAQLELPAGWFGPPTVVAGRKKSPEPPEGSPVELYYALQPGDERGDCAKRAGGMRTGRSDIDESGPPLQRIGSVFLYQTPSRPPLRELRLDNHVAVQYVPKTVRQGDVLTFPVSISKNSTEDRFTLRLKATGGKGLGSLVYHGCTRLIALTAGVNLGLQIWLIGPDFGINTDANIKQGHVSQYLWVKVGGYLSAIRQQVWLPVRHGAYSCPPDITGEIILNVRVKVMKGMNIIGVRASSPSVWEVKKSTDYAGKYTPAVIVCQKKSAGSENSHLTFHQRRNKGQNTLFCTIGPNNIDKIWVCQTVATISARHSGILDVFKYLVKESEVLRMSQGSSKKLQMVRMEETSVKSERRHGHHNDNSNKISACTVLGVNSSTINRKYAFSVLLCFETAVISSTLFQFRLCRSRSAMREWKGNWMLQNFIIITTTTITIITIITSITITILIITIITSITITILMSSPSSCPFTINTVTTLTITIIIITFFTVSIITMIITWQMTVGFVVAEMMTDKELTCDTHSRGGSQLPTWVVAERSLIIGMLFAEGASYEVMQIDVEIQEASDPPTTQLVTWQVEYPGDITSDLGVSKIYVSQKDLIGVIPLAMAVIPVENGGSSWIPGFWAAGSFPAAAESAYVEWCPQRAGLSSHVEGPHLPRGAPQGGASVLDVFLKSRHGEEDRPEAVDYPHLRLRSKPFPWEDGNRILVHNPHMNKENLDHYSGDHSTTLGHYSAHMDQKNHLIEVNKLTDGLL</sequence>
<keyword evidence="2" id="KW-0472">Membrane</keyword>
<evidence type="ECO:0000259" key="4">
    <source>
        <dbReference type="Pfam" id="PF23039"/>
    </source>
</evidence>
<reference evidence="7" key="1">
    <citation type="journal article" date="2019" name="IScience">
        <title>Narwhal Genome Reveals Long-Term Low Genetic Diversity despite Current Large Abundance Size.</title>
        <authorList>
            <person name="Westbury M.V."/>
            <person name="Petersen B."/>
            <person name="Garde E."/>
            <person name="Heide-Jorgensen M.P."/>
            <person name="Lorenzen E.D."/>
        </authorList>
    </citation>
    <scope>NUCLEOTIDE SEQUENCE [LARGE SCALE GENOMIC DNA]</scope>
</reference>
<feature type="transmembrane region" description="Helical" evidence="2">
    <location>
        <begin position="178"/>
        <end position="197"/>
    </location>
</feature>
<dbReference type="Gene3D" id="4.10.95.10">
    <property type="entry name" value="Cytochrome c oxidase, subunit VIa"/>
    <property type="match status" value="1"/>
</dbReference>
<dbReference type="EMBL" id="RWIC01001184">
    <property type="protein sequence ID" value="TKC37185.1"/>
    <property type="molecule type" value="Genomic_DNA"/>
</dbReference>
<dbReference type="InterPro" id="IPR026307">
    <property type="entry name" value="TMEM132"/>
</dbReference>
<feature type="domain" description="Transmembrane protein TMEM132 second Ig-like" evidence="5">
    <location>
        <begin position="729"/>
        <end position="863"/>
    </location>
</feature>
<dbReference type="InterPro" id="IPR055421">
    <property type="entry name" value="TMEM132_3rd"/>
</dbReference>
<dbReference type="PANTHER" id="PTHR13388:SF2">
    <property type="entry name" value="TRANSMEMBRANE PROTEIN 132D"/>
    <property type="match status" value="1"/>
</dbReference>
<feature type="domain" description="Transmembrane protein TMEM132 cohesin-like" evidence="4">
    <location>
        <begin position="878"/>
        <end position="926"/>
    </location>
</feature>
<evidence type="ECO:0000313" key="7">
    <source>
        <dbReference type="Proteomes" id="UP000308365"/>
    </source>
</evidence>
<dbReference type="Pfam" id="PF23481">
    <property type="entry name" value="Ig_TMEM132_2nd"/>
    <property type="match status" value="1"/>
</dbReference>
<organism evidence="6 7">
    <name type="scientific">Monodon monoceros</name>
    <name type="common">Narwhal</name>
    <name type="synonym">Ceratodon monodon</name>
    <dbReference type="NCBI Taxonomy" id="40151"/>
    <lineage>
        <taxon>Eukaryota</taxon>
        <taxon>Metazoa</taxon>
        <taxon>Chordata</taxon>
        <taxon>Craniata</taxon>
        <taxon>Vertebrata</taxon>
        <taxon>Euteleostomi</taxon>
        <taxon>Mammalia</taxon>
        <taxon>Eutheria</taxon>
        <taxon>Laurasiatheria</taxon>
        <taxon>Artiodactyla</taxon>
        <taxon>Whippomorpha</taxon>
        <taxon>Cetacea</taxon>
        <taxon>Odontoceti</taxon>
        <taxon>Monodontidae</taxon>
        <taxon>Monodon</taxon>
    </lineage>
</organism>
<feature type="transmembrane region" description="Helical" evidence="2">
    <location>
        <begin position="1268"/>
        <end position="1297"/>
    </location>
</feature>
<proteinExistence type="predicted"/>
<comment type="caution">
    <text evidence="6">The sequence shown here is derived from an EMBL/GenBank/DDBJ whole genome shotgun (WGS) entry which is preliminary data.</text>
</comment>
<protein>
    <submittedName>
        <fullName evidence="6">Uncharacterized protein</fullName>
    </submittedName>
</protein>
<dbReference type="Pfam" id="PF15705">
    <property type="entry name" value="TMEM132_N"/>
    <property type="match status" value="1"/>
</dbReference>
<evidence type="ECO:0000313" key="6">
    <source>
        <dbReference type="EMBL" id="TKC37185.1"/>
    </source>
</evidence>
<dbReference type="Pfam" id="PF23039">
    <property type="entry name" value="TMEM132_3rd"/>
    <property type="match status" value="3"/>
</dbReference>
<evidence type="ECO:0000256" key="2">
    <source>
        <dbReference type="SAM" id="Phobius"/>
    </source>
</evidence>
<evidence type="ECO:0000259" key="5">
    <source>
        <dbReference type="Pfam" id="PF23481"/>
    </source>
</evidence>
<feature type="region of interest" description="Disordered" evidence="1">
    <location>
        <begin position="444"/>
        <end position="465"/>
    </location>
</feature>
<feature type="domain" description="Transmembrane protein TMEM132 N-terminal" evidence="3">
    <location>
        <begin position="650"/>
        <end position="712"/>
    </location>
</feature>
<dbReference type="Proteomes" id="UP000308365">
    <property type="component" value="Unassembled WGS sequence"/>
</dbReference>
<keyword evidence="2" id="KW-1133">Transmembrane helix</keyword>
<dbReference type="InterPro" id="IPR055422">
    <property type="entry name" value="Ig_TMEM132_2nd"/>
</dbReference>
<dbReference type="InterPro" id="IPR031435">
    <property type="entry name" value="TMEM132_N"/>
</dbReference>
<dbReference type="InterPro" id="IPR036418">
    <property type="entry name" value="Cyt_c_oxidase_su6a_sf"/>
</dbReference>
<dbReference type="PANTHER" id="PTHR13388">
    <property type="entry name" value="DETONATOR, ISOFORM E"/>
    <property type="match status" value="1"/>
</dbReference>